<protein>
    <submittedName>
        <fullName evidence="5">Serine/threonine-protein kinase DDB_G0282963</fullName>
    </submittedName>
</protein>
<dbReference type="AlphaFoldDB" id="A0A0M3K4Q2"/>
<feature type="transmembrane region" description="Helical" evidence="2">
    <location>
        <begin position="274"/>
        <end position="293"/>
    </location>
</feature>
<feature type="region of interest" description="Disordered" evidence="1">
    <location>
        <begin position="149"/>
        <end position="185"/>
    </location>
</feature>
<dbReference type="Proteomes" id="UP000267096">
    <property type="component" value="Unassembled WGS sequence"/>
</dbReference>
<organism evidence="5">
    <name type="scientific">Anisakis simplex</name>
    <name type="common">Herring worm</name>
    <dbReference type="NCBI Taxonomy" id="6269"/>
    <lineage>
        <taxon>Eukaryota</taxon>
        <taxon>Metazoa</taxon>
        <taxon>Ecdysozoa</taxon>
        <taxon>Nematoda</taxon>
        <taxon>Chromadorea</taxon>
        <taxon>Rhabditida</taxon>
        <taxon>Spirurina</taxon>
        <taxon>Ascaridomorpha</taxon>
        <taxon>Ascaridoidea</taxon>
        <taxon>Anisakidae</taxon>
        <taxon>Anisakis</taxon>
        <taxon>Anisakis simplex complex</taxon>
    </lineage>
</organism>
<gene>
    <name evidence="3" type="ORF">ASIM_LOCUS15350</name>
</gene>
<reference evidence="3 4" key="2">
    <citation type="submission" date="2018-11" db="EMBL/GenBank/DDBJ databases">
        <authorList>
            <consortium name="Pathogen Informatics"/>
        </authorList>
    </citation>
    <scope>NUCLEOTIDE SEQUENCE [LARGE SCALE GENOMIC DNA]</scope>
</reference>
<proteinExistence type="predicted"/>
<feature type="compositionally biased region" description="Polar residues" evidence="1">
    <location>
        <begin position="217"/>
        <end position="227"/>
    </location>
</feature>
<keyword evidence="2" id="KW-1133">Transmembrane helix</keyword>
<dbReference type="OrthoDB" id="10675419at2759"/>
<feature type="region of interest" description="Disordered" evidence="1">
    <location>
        <begin position="205"/>
        <end position="227"/>
    </location>
</feature>
<feature type="region of interest" description="Disordered" evidence="1">
    <location>
        <begin position="1"/>
        <end position="53"/>
    </location>
</feature>
<feature type="region of interest" description="Disordered" evidence="1">
    <location>
        <begin position="73"/>
        <end position="100"/>
    </location>
</feature>
<dbReference type="EMBL" id="UYRR01032266">
    <property type="protein sequence ID" value="VDK54867.1"/>
    <property type="molecule type" value="Genomic_DNA"/>
</dbReference>
<keyword evidence="2" id="KW-0812">Transmembrane</keyword>
<evidence type="ECO:0000256" key="2">
    <source>
        <dbReference type="SAM" id="Phobius"/>
    </source>
</evidence>
<keyword evidence="2" id="KW-0472">Membrane</keyword>
<feature type="compositionally biased region" description="Low complexity" evidence="1">
    <location>
        <begin position="242"/>
        <end position="256"/>
    </location>
</feature>
<dbReference type="WBParaSite" id="ASIM_0001594301-mRNA-1">
    <property type="protein sequence ID" value="ASIM_0001594301-mRNA-1"/>
    <property type="gene ID" value="ASIM_0001594301"/>
</dbReference>
<feature type="compositionally biased region" description="Polar residues" evidence="1">
    <location>
        <begin position="155"/>
        <end position="185"/>
    </location>
</feature>
<evidence type="ECO:0000313" key="3">
    <source>
        <dbReference type="EMBL" id="VDK54867.1"/>
    </source>
</evidence>
<evidence type="ECO:0000313" key="5">
    <source>
        <dbReference type="WBParaSite" id="ASIM_0001594301-mRNA-1"/>
    </source>
</evidence>
<evidence type="ECO:0000256" key="1">
    <source>
        <dbReference type="SAM" id="MobiDB-lite"/>
    </source>
</evidence>
<feature type="compositionally biased region" description="Polar residues" evidence="1">
    <location>
        <begin position="9"/>
        <end position="20"/>
    </location>
</feature>
<evidence type="ECO:0000313" key="4">
    <source>
        <dbReference type="Proteomes" id="UP000267096"/>
    </source>
</evidence>
<feature type="compositionally biased region" description="Low complexity" evidence="1">
    <location>
        <begin position="82"/>
        <end position="92"/>
    </location>
</feature>
<accession>A0A0M3K4Q2</accession>
<sequence length="408" mass="46042">MAEYGDKQALTSEKANGDSQLSDECETVVEEASTSSDSNHNKKNDSGWNKVHTHIQQLSNTIIKSIPSKLHSRISSEEDYSNDNSTSSGFSSAQHSPEEPSNLTAYENFLIVDDNFDDEIRASPSLLERRRTSYERSVPNRCIGVLKLNEETAPDTRQQPNISTDSHSAVDNNSDRAQSNTNSSRASCSFWDRMRVITNAITLRQPPFQPFTPSPSGSLLPNQSPPNATSIVALRKQQIQNLKNQSRQRKQQQQQQARSYDDWNAHRKRTIKRYVYISQGALIIIIALVWLASNFVDLRKSPNSLLHPLSNDSTADAHSNISVTNVTASNNYQQLHPQLSMSIHKSDSGNTKLTQHKLTNTDYLYSGHKKKAAQNGKTLELANTRDDHSDKHKIRKRWKNFLRSQRSL</sequence>
<name>A0A0M3K4Q2_ANISI</name>
<feature type="region of interest" description="Disordered" evidence="1">
    <location>
        <begin position="242"/>
        <end position="262"/>
    </location>
</feature>
<reference evidence="5" key="1">
    <citation type="submission" date="2017-02" db="UniProtKB">
        <authorList>
            <consortium name="WormBaseParasite"/>
        </authorList>
    </citation>
    <scope>IDENTIFICATION</scope>
</reference>
<keyword evidence="4" id="KW-1185">Reference proteome</keyword>